<gene>
    <name evidence="1" type="ORF">X777_06431</name>
</gene>
<dbReference type="EMBL" id="KK107293">
    <property type="protein sequence ID" value="EZA53351.1"/>
    <property type="molecule type" value="Genomic_DNA"/>
</dbReference>
<evidence type="ECO:0000313" key="1">
    <source>
        <dbReference type="EMBL" id="EZA53351.1"/>
    </source>
</evidence>
<protein>
    <submittedName>
        <fullName evidence="1">Uncharacterized protein</fullName>
    </submittedName>
</protein>
<accession>A0A026WCE5</accession>
<organism evidence="1 2">
    <name type="scientific">Ooceraea biroi</name>
    <name type="common">Clonal raider ant</name>
    <name type="synonym">Cerapachys biroi</name>
    <dbReference type="NCBI Taxonomy" id="2015173"/>
    <lineage>
        <taxon>Eukaryota</taxon>
        <taxon>Metazoa</taxon>
        <taxon>Ecdysozoa</taxon>
        <taxon>Arthropoda</taxon>
        <taxon>Hexapoda</taxon>
        <taxon>Insecta</taxon>
        <taxon>Pterygota</taxon>
        <taxon>Neoptera</taxon>
        <taxon>Endopterygota</taxon>
        <taxon>Hymenoptera</taxon>
        <taxon>Apocrita</taxon>
        <taxon>Aculeata</taxon>
        <taxon>Formicoidea</taxon>
        <taxon>Formicidae</taxon>
        <taxon>Dorylinae</taxon>
        <taxon>Ooceraea</taxon>
    </lineage>
</organism>
<name>A0A026WCE5_OOCBI</name>
<dbReference type="Proteomes" id="UP000053097">
    <property type="component" value="Unassembled WGS sequence"/>
</dbReference>
<reference evidence="1 2" key="1">
    <citation type="journal article" date="2014" name="Curr. Biol.">
        <title>The genome of the clonal raider ant Cerapachys biroi.</title>
        <authorList>
            <person name="Oxley P.R."/>
            <person name="Ji L."/>
            <person name="Fetter-Pruneda I."/>
            <person name="McKenzie S.K."/>
            <person name="Li C."/>
            <person name="Hu H."/>
            <person name="Zhang G."/>
            <person name="Kronauer D.J."/>
        </authorList>
    </citation>
    <scope>NUCLEOTIDE SEQUENCE [LARGE SCALE GENOMIC DNA]</scope>
</reference>
<evidence type="ECO:0000313" key="2">
    <source>
        <dbReference type="Proteomes" id="UP000053097"/>
    </source>
</evidence>
<proteinExistence type="predicted"/>
<sequence length="28" mass="3292">MHHTFPRSVPQLLNHHVYRSLLNTAHGK</sequence>
<dbReference type="AlphaFoldDB" id="A0A026WCE5"/>
<keyword evidence="2" id="KW-1185">Reference proteome</keyword>